<reference evidence="1 2" key="1">
    <citation type="submission" date="2023-08" db="EMBL/GenBank/DDBJ databases">
        <title>The draft genome sequence of Paracraurococcus sp. LOR1-02.</title>
        <authorList>
            <person name="Kingkaew E."/>
            <person name="Tanasupawat S."/>
        </authorList>
    </citation>
    <scope>NUCLEOTIDE SEQUENCE [LARGE SCALE GENOMIC DNA]</scope>
    <source>
        <strain evidence="1 2">LOR1-02</strain>
    </source>
</reference>
<dbReference type="EMBL" id="JAUTWS010000401">
    <property type="protein sequence ID" value="MDO9714621.1"/>
    <property type="molecule type" value="Genomic_DNA"/>
</dbReference>
<dbReference type="RefSeq" id="WP_305109441.1">
    <property type="nucleotide sequence ID" value="NZ_JAUTWS010000401.1"/>
</dbReference>
<gene>
    <name evidence="1" type="ORF">Q7A36_40490</name>
</gene>
<comment type="caution">
    <text evidence="1">The sequence shown here is derived from an EMBL/GenBank/DDBJ whole genome shotgun (WGS) entry which is preliminary data.</text>
</comment>
<protein>
    <recommendedName>
        <fullName evidence="3">Transposase</fullName>
    </recommendedName>
</protein>
<keyword evidence="2" id="KW-1185">Reference proteome</keyword>
<accession>A0ABT9EEG9</accession>
<evidence type="ECO:0000313" key="2">
    <source>
        <dbReference type="Proteomes" id="UP001243009"/>
    </source>
</evidence>
<evidence type="ECO:0008006" key="3">
    <source>
        <dbReference type="Google" id="ProtNLM"/>
    </source>
</evidence>
<organism evidence="1 2">
    <name type="scientific">Paracraurococcus lichenis</name>
    <dbReference type="NCBI Taxonomy" id="3064888"/>
    <lineage>
        <taxon>Bacteria</taxon>
        <taxon>Pseudomonadati</taxon>
        <taxon>Pseudomonadota</taxon>
        <taxon>Alphaproteobacteria</taxon>
        <taxon>Acetobacterales</taxon>
        <taxon>Roseomonadaceae</taxon>
        <taxon>Paracraurococcus</taxon>
    </lineage>
</organism>
<evidence type="ECO:0000313" key="1">
    <source>
        <dbReference type="EMBL" id="MDO9714621.1"/>
    </source>
</evidence>
<dbReference type="Proteomes" id="UP001243009">
    <property type="component" value="Unassembled WGS sequence"/>
</dbReference>
<name>A0ABT9EEG9_9PROT</name>
<proteinExistence type="predicted"/>
<sequence>MLAVPHRPEELAGDQVMAAIAWTVRMGRSFVAGLENPGRRKQRRRASSAGLL</sequence>